<name>A0ABW2ZP85_9MICO</name>
<evidence type="ECO:0000256" key="4">
    <source>
        <dbReference type="ARBA" id="ARBA00023136"/>
    </source>
</evidence>
<dbReference type="InterPro" id="IPR014710">
    <property type="entry name" value="RmlC-like_jellyroll"/>
</dbReference>
<gene>
    <name evidence="7" type="ORF">ACFQZV_04005</name>
</gene>
<feature type="transmembrane region" description="Helical" evidence="5">
    <location>
        <begin position="143"/>
        <end position="174"/>
    </location>
</feature>
<dbReference type="InterPro" id="IPR010920">
    <property type="entry name" value="LSM_dom_sf"/>
</dbReference>
<dbReference type="CDD" id="cd00038">
    <property type="entry name" value="CAP_ED"/>
    <property type="match status" value="1"/>
</dbReference>
<dbReference type="PANTHER" id="PTHR30566">
    <property type="entry name" value="YNAI-RELATED MECHANOSENSITIVE ION CHANNEL"/>
    <property type="match status" value="1"/>
</dbReference>
<evidence type="ECO:0000313" key="7">
    <source>
        <dbReference type="EMBL" id="MFD0780462.1"/>
    </source>
</evidence>
<evidence type="ECO:0000256" key="2">
    <source>
        <dbReference type="ARBA" id="ARBA00022692"/>
    </source>
</evidence>
<dbReference type="Pfam" id="PF00027">
    <property type="entry name" value="cNMP_binding"/>
    <property type="match status" value="1"/>
</dbReference>
<feature type="domain" description="Cyclic nucleotide-binding" evidence="6">
    <location>
        <begin position="360"/>
        <end position="434"/>
    </location>
</feature>
<dbReference type="PROSITE" id="PS50042">
    <property type="entry name" value="CNMP_BINDING_3"/>
    <property type="match status" value="1"/>
</dbReference>
<feature type="transmembrane region" description="Helical" evidence="5">
    <location>
        <begin position="12"/>
        <end position="36"/>
    </location>
</feature>
<dbReference type="Gene3D" id="2.30.30.60">
    <property type="match status" value="1"/>
</dbReference>
<dbReference type="RefSeq" id="WP_378750624.1">
    <property type="nucleotide sequence ID" value="NZ_JBHSSV010000003.1"/>
</dbReference>
<comment type="caution">
    <text evidence="7">The sequence shown here is derived from an EMBL/GenBank/DDBJ whole genome shotgun (WGS) entry which is preliminary data.</text>
</comment>
<feature type="transmembrane region" description="Helical" evidence="5">
    <location>
        <begin position="74"/>
        <end position="99"/>
    </location>
</feature>
<evidence type="ECO:0000256" key="1">
    <source>
        <dbReference type="ARBA" id="ARBA00004370"/>
    </source>
</evidence>
<dbReference type="EMBL" id="JBHTIM010000001">
    <property type="protein sequence ID" value="MFD0780462.1"/>
    <property type="molecule type" value="Genomic_DNA"/>
</dbReference>
<dbReference type="InterPro" id="IPR000595">
    <property type="entry name" value="cNMP-bd_dom"/>
</dbReference>
<dbReference type="InterPro" id="IPR023408">
    <property type="entry name" value="MscS_beta-dom_sf"/>
</dbReference>
<evidence type="ECO:0000313" key="8">
    <source>
        <dbReference type="Proteomes" id="UP001597042"/>
    </source>
</evidence>
<evidence type="ECO:0000256" key="5">
    <source>
        <dbReference type="SAM" id="Phobius"/>
    </source>
</evidence>
<keyword evidence="3 5" id="KW-1133">Transmembrane helix</keyword>
<evidence type="ECO:0000259" key="6">
    <source>
        <dbReference type="PROSITE" id="PS50042"/>
    </source>
</evidence>
<accession>A0ABW2ZP85</accession>
<dbReference type="Gene3D" id="2.60.120.10">
    <property type="entry name" value="Jelly Rolls"/>
    <property type="match status" value="1"/>
</dbReference>
<keyword evidence="2 5" id="KW-0812">Transmembrane</keyword>
<feature type="transmembrane region" description="Helical" evidence="5">
    <location>
        <begin position="119"/>
        <end position="137"/>
    </location>
</feature>
<dbReference type="Proteomes" id="UP001597042">
    <property type="component" value="Unassembled WGS sequence"/>
</dbReference>
<dbReference type="SUPFAM" id="SSF51206">
    <property type="entry name" value="cAMP-binding domain-like"/>
    <property type="match status" value="1"/>
</dbReference>
<dbReference type="PANTHER" id="PTHR30566:SF25">
    <property type="entry name" value="INNER MEMBRANE PROTEIN"/>
    <property type="match status" value="1"/>
</dbReference>
<reference evidence="8" key="1">
    <citation type="journal article" date="2019" name="Int. J. Syst. Evol. Microbiol.">
        <title>The Global Catalogue of Microorganisms (GCM) 10K type strain sequencing project: providing services to taxonomists for standard genome sequencing and annotation.</title>
        <authorList>
            <consortium name="The Broad Institute Genomics Platform"/>
            <consortium name="The Broad Institute Genome Sequencing Center for Infectious Disease"/>
            <person name="Wu L."/>
            <person name="Ma J."/>
        </authorList>
    </citation>
    <scope>NUCLEOTIDE SEQUENCE [LARGE SCALE GENOMIC DNA]</scope>
    <source>
        <strain evidence="8">CCUG 50754</strain>
    </source>
</reference>
<protein>
    <submittedName>
        <fullName evidence="7">Mechanosensitive ion channel domain-containing protein</fullName>
    </submittedName>
</protein>
<sequence>MIDIGVDASWAWWAAAIAVGIPVLLVVFTEVLGALTRRNSPAARPVRLLRNWVIPVTGLLALLIFALNSPAENVAVRVVATVLGFLVILLLLSTFNVALFTNARAGSWRRRFPSIFVEIARLILVVVGVALLFQWVWGADVGGLIAALGVTSIILGLALQNAVGGIISGLLLLFEQPFKLGDWLELEGILSTVRGRVIEMNWRAVHLDTGSGIQVVPSSELSTMSFTNRSRPAGPHVATTTVMFASGDAPHDVTAVLGHVAASVPHRVAAQPADITYRGAGEYHVGIALMSPAVADEALSAFHSRLWYAARRRRLSLDGEAAGEIDDAMFDRAVRLVGAALEIDDEGRELVRADARLEQYGAGEIVLALDELPDEVRFIIDGEVTLSLADAAPFTVVESGDFVGHGALTREPARETARADGVVTILTVPLTAVDELLRTRPALATEIGRALEIKRRRTDAALADGAGGSLPA</sequence>
<evidence type="ECO:0000256" key="3">
    <source>
        <dbReference type="ARBA" id="ARBA00022989"/>
    </source>
</evidence>
<feature type="transmembrane region" description="Helical" evidence="5">
    <location>
        <begin position="48"/>
        <end position="68"/>
    </location>
</feature>
<dbReference type="InterPro" id="IPR018490">
    <property type="entry name" value="cNMP-bd_dom_sf"/>
</dbReference>
<keyword evidence="8" id="KW-1185">Reference proteome</keyword>
<dbReference type="SUPFAM" id="SSF50182">
    <property type="entry name" value="Sm-like ribonucleoproteins"/>
    <property type="match status" value="1"/>
</dbReference>
<dbReference type="Pfam" id="PF00924">
    <property type="entry name" value="MS_channel_2nd"/>
    <property type="match status" value="1"/>
</dbReference>
<keyword evidence="4 5" id="KW-0472">Membrane</keyword>
<proteinExistence type="predicted"/>
<organism evidence="7 8">
    <name type="scientific">Microbacterium koreense</name>
    <dbReference type="NCBI Taxonomy" id="323761"/>
    <lineage>
        <taxon>Bacteria</taxon>
        <taxon>Bacillati</taxon>
        <taxon>Actinomycetota</taxon>
        <taxon>Actinomycetes</taxon>
        <taxon>Micrococcales</taxon>
        <taxon>Microbacteriaceae</taxon>
        <taxon>Microbacterium</taxon>
    </lineage>
</organism>
<dbReference type="InterPro" id="IPR006685">
    <property type="entry name" value="MscS_channel_2nd"/>
</dbReference>
<dbReference type="Gene3D" id="1.10.287.1260">
    <property type="match status" value="1"/>
</dbReference>
<comment type="subcellular location">
    <subcellularLocation>
        <location evidence="1">Membrane</location>
    </subcellularLocation>
</comment>